<dbReference type="AlphaFoldDB" id="A0A3B0W430"/>
<sequence length="49" mass="5983">MWSFIKGLLLIKGRPIAKEMVGEDQEQNNRRRIKTKQFDFRKRARHRAK</sequence>
<evidence type="ECO:0000256" key="1">
    <source>
        <dbReference type="SAM" id="MobiDB-lite"/>
    </source>
</evidence>
<name>A0A3B0W430_9ZZZZ</name>
<accession>A0A3B0W430</accession>
<organism evidence="2">
    <name type="scientific">hydrothermal vent metagenome</name>
    <dbReference type="NCBI Taxonomy" id="652676"/>
    <lineage>
        <taxon>unclassified sequences</taxon>
        <taxon>metagenomes</taxon>
        <taxon>ecological metagenomes</taxon>
    </lineage>
</organism>
<feature type="region of interest" description="Disordered" evidence="1">
    <location>
        <begin position="22"/>
        <end position="49"/>
    </location>
</feature>
<dbReference type="EMBL" id="UOFA01000247">
    <property type="protein sequence ID" value="VAW46002.1"/>
    <property type="molecule type" value="Genomic_DNA"/>
</dbReference>
<evidence type="ECO:0000313" key="2">
    <source>
        <dbReference type="EMBL" id="VAW46002.1"/>
    </source>
</evidence>
<proteinExistence type="predicted"/>
<gene>
    <name evidence="2" type="ORF">MNBD_GAMMA02-405</name>
</gene>
<reference evidence="2" key="1">
    <citation type="submission" date="2018-06" db="EMBL/GenBank/DDBJ databases">
        <authorList>
            <person name="Zhirakovskaya E."/>
        </authorList>
    </citation>
    <scope>NUCLEOTIDE SEQUENCE</scope>
</reference>
<protein>
    <submittedName>
        <fullName evidence="2">Uncharacterized protein</fullName>
    </submittedName>
</protein>